<gene>
    <name evidence="2" type="ORF">PGSY75_0041700</name>
</gene>
<dbReference type="SUPFAM" id="SSF140924">
    <property type="entry name" value="Duffy binding domain-like"/>
    <property type="match status" value="1"/>
</dbReference>
<dbReference type="EMBL" id="LVLB01000415">
    <property type="protein sequence ID" value="KYN92959.1"/>
    <property type="molecule type" value="Genomic_DNA"/>
</dbReference>
<feature type="domain" description="Duffy-antigen binding" evidence="1">
    <location>
        <begin position="4"/>
        <end position="123"/>
    </location>
</feature>
<name>A0A151L1X8_9APIC</name>
<feature type="non-terminal residue" evidence="2">
    <location>
        <position position="1"/>
    </location>
</feature>
<dbReference type="Gene3D" id="1.20.1310.20">
    <property type="entry name" value="Duffy-antigen binding domain"/>
    <property type="match status" value="1"/>
</dbReference>
<evidence type="ECO:0000259" key="1">
    <source>
        <dbReference type="Pfam" id="PF05424"/>
    </source>
</evidence>
<dbReference type="GO" id="GO:0016020">
    <property type="term" value="C:membrane"/>
    <property type="evidence" value="ECO:0007669"/>
    <property type="project" value="InterPro"/>
</dbReference>
<sequence>DNEIKLRNKIMKLAEIEGKHLGEYYKEKNEKENQSSDDDYTYRVEPCSAIKYSFLDYGNILKGNDNLEPDTTSTGSNLKKIFENISSSNEIGDRRKKFWDENKSCIWRSLLCGYKKGYIGNNVDSSTKELPDDIQTCIIPDDKDNTTSTTNG</sequence>
<dbReference type="GO" id="GO:0046789">
    <property type="term" value="F:host cell surface receptor binding"/>
    <property type="evidence" value="ECO:0007669"/>
    <property type="project" value="InterPro"/>
</dbReference>
<dbReference type="RefSeq" id="XP_018638685.1">
    <property type="nucleotide sequence ID" value="XM_018783533.1"/>
</dbReference>
<dbReference type="InterPro" id="IPR042202">
    <property type="entry name" value="Duffy-ag-bd_sf"/>
</dbReference>
<dbReference type="VEuPathDB" id="PlasmoDB:PGSY75_0041700"/>
<dbReference type="GeneID" id="29774146"/>
<accession>A0A151L1X8</accession>
<proteinExistence type="predicted"/>
<organism evidence="2 3">
    <name type="scientific">Plasmodium gaboni</name>
    <dbReference type="NCBI Taxonomy" id="647221"/>
    <lineage>
        <taxon>Eukaryota</taxon>
        <taxon>Sar</taxon>
        <taxon>Alveolata</taxon>
        <taxon>Apicomplexa</taxon>
        <taxon>Aconoidasida</taxon>
        <taxon>Haemosporida</taxon>
        <taxon>Plasmodiidae</taxon>
        <taxon>Plasmodium</taxon>
        <taxon>Plasmodium (Laverania)</taxon>
    </lineage>
</organism>
<dbReference type="InterPro" id="IPR008602">
    <property type="entry name" value="Duffy-antigen-binding"/>
</dbReference>
<dbReference type="Pfam" id="PF05424">
    <property type="entry name" value="Duffy_binding"/>
    <property type="match status" value="1"/>
</dbReference>
<comment type="caution">
    <text evidence="2">The sequence shown here is derived from an EMBL/GenBank/DDBJ whole genome shotgun (WGS) entry which is preliminary data.</text>
</comment>
<dbReference type="KEGG" id="pgab:PGSY75_0041700"/>
<dbReference type="AlphaFoldDB" id="A0A151L1X8"/>
<protein>
    <submittedName>
        <fullName evidence="2">Putative EMP1-like protein</fullName>
    </submittedName>
</protein>
<reference evidence="2 3" key="1">
    <citation type="journal article" date="2016" name="Nat. Commun.">
        <title>Genomes of cryptic chimpanzee Plasmodium species reveal key evolutionary events leading to human malaria.</title>
        <authorList>
            <person name="Sundararaman S.A."/>
            <person name="Plenderleith L.J."/>
            <person name="Liu W."/>
            <person name="Loy D.E."/>
            <person name="Learn G.H."/>
            <person name="Li Y."/>
            <person name="Shaw K.S."/>
            <person name="Ayouba A."/>
            <person name="Peeters M."/>
            <person name="Speede S."/>
            <person name="Shaw G.M."/>
            <person name="Bushman F.D."/>
            <person name="Brisson D."/>
            <person name="Rayner J.C."/>
            <person name="Sharp P.M."/>
            <person name="Hahn B.H."/>
        </authorList>
    </citation>
    <scope>NUCLEOTIDE SEQUENCE [LARGE SCALE GENOMIC DNA]</scope>
    <source>
        <strain evidence="2 3">SY75</strain>
    </source>
</reference>
<feature type="non-terminal residue" evidence="2">
    <location>
        <position position="152"/>
    </location>
</feature>
<evidence type="ECO:0000313" key="2">
    <source>
        <dbReference type="EMBL" id="KYN92959.1"/>
    </source>
</evidence>
<dbReference type="Proteomes" id="UP000076004">
    <property type="component" value="Unassembled WGS sequence"/>
</dbReference>
<evidence type="ECO:0000313" key="3">
    <source>
        <dbReference type="Proteomes" id="UP000076004"/>
    </source>
</evidence>